<keyword evidence="5" id="KW-1185">Reference proteome</keyword>
<gene>
    <name evidence="4" type="ORF">LUZ61_000923</name>
</gene>
<evidence type="ECO:0000313" key="4">
    <source>
        <dbReference type="EMBL" id="KAJ3697218.1"/>
    </source>
</evidence>
<dbReference type="PROSITE" id="PS00925">
    <property type="entry name" value="OLEEI"/>
    <property type="match status" value="1"/>
</dbReference>
<reference evidence="4 5" key="1">
    <citation type="journal article" date="2022" name="Cell">
        <title>Repeat-based holocentromeres influence genome architecture and karyotype evolution.</title>
        <authorList>
            <person name="Hofstatter P.G."/>
            <person name="Thangavel G."/>
            <person name="Lux T."/>
            <person name="Neumann P."/>
            <person name="Vondrak T."/>
            <person name="Novak P."/>
            <person name="Zhang M."/>
            <person name="Costa L."/>
            <person name="Castellani M."/>
            <person name="Scott A."/>
            <person name="Toegelov H."/>
            <person name="Fuchs J."/>
            <person name="Mata-Sucre Y."/>
            <person name="Dias Y."/>
            <person name="Vanzela A.L.L."/>
            <person name="Huettel B."/>
            <person name="Almeida C.C.S."/>
            <person name="Simkova H."/>
            <person name="Souza G."/>
            <person name="Pedrosa-Harand A."/>
            <person name="Macas J."/>
            <person name="Mayer K.F.X."/>
            <person name="Houben A."/>
            <person name="Marques A."/>
        </authorList>
    </citation>
    <scope>NUCLEOTIDE SEQUENCE [LARGE SCALE GENOMIC DNA]</scope>
    <source>
        <strain evidence="4">RhyTen1mFocal</strain>
    </source>
</reference>
<evidence type="ECO:0000256" key="1">
    <source>
        <dbReference type="ARBA" id="ARBA00010049"/>
    </source>
</evidence>
<dbReference type="PANTHER" id="PTHR31614:SF5">
    <property type="entry name" value="ALLERGEN-LIKE PROTEIN BRSN20"/>
    <property type="match status" value="1"/>
</dbReference>
<name>A0AAD5ZG26_9POAL</name>
<keyword evidence="3" id="KW-0732">Signal</keyword>
<dbReference type="PANTHER" id="PTHR31614">
    <property type="entry name" value="PROTEIN DOWNSTREAM OF FLC-RELATED"/>
    <property type="match status" value="1"/>
</dbReference>
<evidence type="ECO:0000256" key="3">
    <source>
        <dbReference type="SAM" id="SignalP"/>
    </source>
</evidence>
<dbReference type="Pfam" id="PF01190">
    <property type="entry name" value="Pollen_Ole_e_1"/>
    <property type="match status" value="1"/>
</dbReference>
<dbReference type="InterPro" id="IPR006041">
    <property type="entry name" value="Pollen_Ole_e1_allergen"/>
</dbReference>
<evidence type="ECO:0000256" key="2">
    <source>
        <dbReference type="ARBA" id="ARBA00023157"/>
    </source>
</evidence>
<protein>
    <submittedName>
        <fullName evidence="4">Uncharacterized protein</fullName>
    </submittedName>
</protein>
<keyword evidence="2" id="KW-1015">Disulfide bond</keyword>
<dbReference type="Proteomes" id="UP001210211">
    <property type="component" value="Unassembled WGS sequence"/>
</dbReference>
<comment type="caution">
    <text evidence="4">The sequence shown here is derived from an EMBL/GenBank/DDBJ whole genome shotgun (WGS) entry which is preliminary data.</text>
</comment>
<dbReference type="InterPro" id="IPR006040">
    <property type="entry name" value="Allergen_Ole_e_I_CS"/>
</dbReference>
<comment type="similarity">
    <text evidence="1">Belongs to the Ole e I family.</text>
</comment>
<evidence type="ECO:0000313" key="5">
    <source>
        <dbReference type="Proteomes" id="UP001210211"/>
    </source>
</evidence>
<organism evidence="4 5">
    <name type="scientific">Rhynchospora tenuis</name>
    <dbReference type="NCBI Taxonomy" id="198213"/>
    <lineage>
        <taxon>Eukaryota</taxon>
        <taxon>Viridiplantae</taxon>
        <taxon>Streptophyta</taxon>
        <taxon>Embryophyta</taxon>
        <taxon>Tracheophyta</taxon>
        <taxon>Spermatophyta</taxon>
        <taxon>Magnoliopsida</taxon>
        <taxon>Liliopsida</taxon>
        <taxon>Poales</taxon>
        <taxon>Cyperaceae</taxon>
        <taxon>Cyperoideae</taxon>
        <taxon>Rhynchosporeae</taxon>
        <taxon>Rhynchospora</taxon>
    </lineage>
</organism>
<feature type="chain" id="PRO_5042265637" evidence="3">
    <location>
        <begin position="23"/>
        <end position="157"/>
    </location>
</feature>
<feature type="signal peptide" evidence="3">
    <location>
        <begin position="1"/>
        <end position="22"/>
    </location>
</feature>
<accession>A0AAD5ZG26</accession>
<proteinExistence type="inferred from homology"/>
<dbReference type="EMBL" id="JAMRDG010000001">
    <property type="protein sequence ID" value="KAJ3697218.1"/>
    <property type="molecule type" value="Genomic_DNA"/>
</dbReference>
<sequence length="157" mass="17091">MSTVHLFSVAFAFFAIATVVAAERPTFTVEGRVYCDTCRAGFETSATTYISGAKVRLECRHFSDGKIEHQVDGVTSENGTYAIELKDNHEKEICEIVLVQSPLSTCAEIPKGRDRASVLLADGGLSSNVRYANALGFLKYTPLSVCADVLKKYNEVA</sequence>
<dbReference type="AlphaFoldDB" id="A0AAD5ZG26"/>
<dbReference type="GO" id="GO:0005615">
    <property type="term" value="C:extracellular space"/>
    <property type="evidence" value="ECO:0007669"/>
    <property type="project" value="InterPro"/>
</dbReference>